<feature type="domain" description="Cytidylate kinase" evidence="9">
    <location>
        <begin position="7"/>
        <end position="225"/>
    </location>
</feature>
<dbReference type="EC" id="2.7.4.25" evidence="8"/>
<dbReference type="RefSeq" id="WP_194183429.1">
    <property type="nucleotide sequence ID" value="NZ_JADGIK010000006.1"/>
</dbReference>
<dbReference type="Pfam" id="PF02224">
    <property type="entry name" value="Cytidylate_kin"/>
    <property type="match status" value="1"/>
</dbReference>
<proteinExistence type="inferred from homology"/>
<dbReference type="AlphaFoldDB" id="A0A8J7G9E7"/>
<keyword evidence="8" id="KW-0963">Cytoplasm</keyword>
<dbReference type="GO" id="GO:0005524">
    <property type="term" value="F:ATP binding"/>
    <property type="evidence" value="ECO:0007669"/>
    <property type="project" value="UniProtKB-UniRule"/>
</dbReference>
<gene>
    <name evidence="8" type="primary">cmk</name>
    <name evidence="10" type="ORF">IM532_10610</name>
</gene>
<reference evidence="10" key="1">
    <citation type="submission" date="2020-10" db="EMBL/GenBank/DDBJ databases">
        <authorList>
            <person name="Lu T."/>
            <person name="Wang Q."/>
            <person name="Han X."/>
        </authorList>
    </citation>
    <scope>NUCLEOTIDE SEQUENCE</scope>
    <source>
        <strain evidence="10">WQ 117</strain>
    </source>
</reference>
<protein>
    <recommendedName>
        <fullName evidence="8">Cytidylate kinase</fullName>
        <shortName evidence="8">CK</shortName>
        <ecNumber evidence="8">2.7.4.25</ecNumber>
    </recommendedName>
    <alternativeName>
        <fullName evidence="8">Cytidine monophosphate kinase</fullName>
        <shortName evidence="8">CMP kinase</shortName>
    </alternativeName>
</protein>
<evidence type="ECO:0000256" key="7">
    <source>
        <dbReference type="ARBA" id="ARBA00048478"/>
    </source>
</evidence>
<sequence length="229" mass="25788">MKQDLIIAIDGHSSTGKSSLSKIIAKKLGYTHIDSGAMYRAVTLFALNNGLIENQKVKVDQLVARLPEIQISFKLNSLTNKNETFLNGQNVEAQIRDLKVSSMVSPIAVIAEVREYCVALQQKMGKAKRIVMDGRDIGTTVYPNADIKFFITASAEIRAKRRFLEYQQEGKVIPLDEVLANVIERDHIDSSREHSPLRKAHDAIEVDNSNLNLEETVEHVMQILQKRFN</sequence>
<dbReference type="GO" id="GO:0005737">
    <property type="term" value="C:cytoplasm"/>
    <property type="evidence" value="ECO:0007669"/>
    <property type="project" value="UniProtKB-SubCell"/>
</dbReference>
<comment type="similarity">
    <text evidence="1 8">Belongs to the cytidylate kinase family. Type 1 subfamily.</text>
</comment>
<comment type="catalytic activity">
    <reaction evidence="7 8">
        <text>CMP + ATP = CDP + ADP</text>
        <dbReference type="Rhea" id="RHEA:11600"/>
        <dbReference type="ChEBI" id="CHEBI:30616"/>
        <dbReference type="ChEBI" id="CHEBI:58069"/>
        <dbReference type="ChEBI" id="CHEBI:60377"/>
        <dbReference type="ChEBI" id="CHEBI:456216"/>
        <dbReference type="EC" id="2.7.4.25"/>
    </reaction>
</comment>
<keyword evidence="2 8" id="KW-0808">Transferase</keyword>
<dbReference type="Gene3D" id="3.40.50.300">
    <property type="entry name" value="P-loop containing nucleotide triphosphate hydrolases"/>
    <property type="match status" value="1"/>
</dbReference>
<dbReference type="GO" id="GO:0036431">
    <property type="term" value="F:dCMP kinase activity"/>
    <property type="evidence" value="ECO:0007669"/>
    <property type="project" value="InterPro"/>
</dbReference>
<dbReference type="InterPro" id="IPR003136">
    <property type="entry name" value="Cytidylate_kin"/>
</dbReference>
<dbReference type="NCBIfam" id="TIGR00017">
    <property type="entry name" value="cmk"/>
    <property type="match status" value="1"/>
</dbReference>
<keyword evidence="5 8" id="KW-0067">ATP-binding</keyword>
<comment type="subcellular location">
    <subcellularLocation>
        <location evidence="8">Cytoplasm</location>
    </subcellularLocation>
</comment>
<dbReference type="HAMAP" id="MF_00238">
    <property type="entry name" value="Cytidyl_kinase_type1"/>
    <property type="match status" value="1"/>
</dbReference>
<evidence type="ECO:0000256" key="1">
    <source>
        <dbReference type="ARBA" id="ARBA00009427"/>
    </source>
</evidence>
<organism evidence="10 11">
    <name type="scientific">Faecalibacter rhinopitheci</name>
    <dbReference type="NCBI Taxonomy" id="2779678"/>
    <lineage>
        <taxon>Bacteria</taxon>
        <taxon>Pseudomonadati</taxon>
        <taxon>Bacteroidota</taxon>
        <taxon>Flavobacteriia</taxon>
        <taxon>Flavobacteriales</taxon>
        <taxon>Weeksellaceae</taxon>
        <taxon>Faecalibacter</taxon>
    </lineage>
</organism>
<evidence type="ECO:0000256" key="3">
    <source>
        <dbReference type="ARBA" id="ARBA00022741"/>
    </source>
</evidence>
<evidence type="ECO:0000256" key="5">
    <source>
        <dbReference type="ARBA" id="ARBA00022840"/>
    </source>
</evidence>
<dbReference type="CDD" id="cd02020">
    <property type="entry name" value="CMPK"/>
    <property type="match status" value="1"/>
</dbReference>
<feature type="binding site" evidence="8">
    <location>
        <begin position="11"/>
        <end position="19"/>
    </location>
    <ligand>
        <name>ATP</name>
        <dbReference type="ChEBI" id="CHEBI:30616"/>
    </ligand>
</feature>
<evidence type="ECO:0000256" key="2">
    <source>
        <dbReference type="ARBA" id="ARBA00022679"/>
    </source>
</evidence>
<name>A0A8J7G9E7_9FLAO</name>
<evidence type="ECO:0000256" key="4">
    <source>
        <dbReference type="ARBA" id="ARBA00022777"/>
    </source>
</evidence>
<keyword evidence="3 8" id="KW-0547">Nucleotide-binding</keyword>
<comment type="caution">
    <text evidence="10">The sequence shown here is derived from an EMBL/GenBank/DDBJ whole genome shotgun (WGS) entry which is preliminary data.</text>
</comment>
<dbReference type="Proteomes" id="UP000608754">
    <property type="component" value="Unassembled WGS sequence"/>
</dbReference>
<evidence type="ECO:0000313" key="10">
    <source>
        <dbReference type="EMBL" id="MBF0597890.1"/>
    </source>
</evidence>
<comment type="catalytic activity">
    <reaction evidence="6 8">
        <text>dCMP + ATP = dCDP + ADP</text>
        <dbReference type="Rhea" id="RHEA:25094"/>
        <dbReference type="ChEBI" id="CHEBI:30616"/>
        <dbReference type="ChEBI" id="CHEBI:57566"/>
        <dbReference type="ChEBI" id="CHEBI:58593"/>
        <dbReference type="ChEBI" id="CHEBI:456216"/>
        <dbReference type="EC" id="2.7.4.25"/>
    </reaction>
</comment>
<evidence type="ECO:0000256" key="6">
    <source>
        <dbReference type="ARBA" id="ARBA00047615"/>
    </source>
</evidence>
<dbReference type="InterPro" id="IPR011994">
    <property type="entry name" value="Cytidylate_kinase_dom"/>
</dbReference>
<keyword evidence="11" id="KW-1185">Reference proteome</keyword>
<accession>A0A8J7G9E7</accession>
<dbReference type="GO" id="GO:0006220">
    <property type="term" value="P:pyrimidine nucleotide metabolic process"/>
    <property type="evidence" value="ECO:0007669"/>
    <property type="project" value="UniProtKB-UniRule"/>
</dbReference>
<evidence type="ECO:0000256" key="8">
    <source>
        <dbReference type="HAMAP-Rule" id="MF_00238"/>
    </source>
</evidence>
<evidence type="ECO:0000259" key="9">
    <source>
        <dbReference type="Pfam" id="PF02224"/>
    </source>
</evidence>
<evidence type="ECO:0000313" key="11">
    <source>
        <dbReference type="Proteomes" id="UP000608754"/>
    </source>
</evidence>
<dbReference type="InterPro" id="IPR027417">
    <property type="entry name" value="P-loop_NTPase"/>
</dbReference>
<keyword evidence="4 8" id="KW-0418">Kinase</keyword>
<dbReference type="EMBL" id="JADGIK010000006">
    <property type="protein sequence ID" value="MBF0597890.1"/>
    <property type="molecule type" value="Genomic_DNA"/>
</dbReference>
<dbReference type="SUPFAM" id="SSF52540">
    <property type="entry name" value="P-loop containing nucleoside triphosphate hydrolases"/>
    <property type="match status" value="1"/>
</dbReference>